<proteinExistence type="predicted"/>
<dbReference type="InterPro" id="IPR006311">
    <property type="entry name" value="TAT_signal"/>
</dbReference>
<dbReference type="InterPro" id="IPR021801">
    <property type="entry name" value="DUF3370"/>
</dbReference>
<dbReference type="Proteomes" id="UP001165143">
    <property type="component" value="Unassembled WGS sequence"/>
</dbReference>
<dbReference type="EMBL" id="BSRX01000038">
    <property type="protein sequence ID" value="GLW57482.1"/>
    <property type="molecule type" value="Genomic_DNA"/>
</dbReference>
<name>A0A9W6PM60_9ACTN</name>
<feature type="signal peptide" evidence="1">
    <location>
        <begin position="1"/>
        <end position="34"/>
    </location>
</feature>
<gene>
    <name evidence="2" type="ORF">Kpho01_54930</name>
</gene>
<accession>A0A9W6PM60</accession>
<reference evidence="2" key="1">
    <citation type="submission" date="2023-02" db="EMBL/GenBank/DDBJ databases">
        <title>Kitasatospora phosalacinea NBRC 14362.</title>
        <authorList>
            <person name="Ichikawa N."/>
            <person name="Sato H."/>
            <person name="Tonouchi N."/>
        </authorList>
    </citation>
    <scope>NUCLEOTIDE SEQUENCE</scope>
    <source>
        <strain evidence="2">NBRC 14362</strain>
    </source>
</reference>
<keyword evidence="1" id="KW-0732">Signal</keyword>
<feature type="chain" id="PRO_5040919149" evidence="1">
    <location>
        <begin position="35"/>
        <end position="439"/>
    </location>
</feature>
<evidence type="ECO:0000256" key="1">
    <source>
        <dbReference type="SAM" id="SignalP"/>
    </source>
</evidence>
<dbReference type="OrthoDB" id="4351013at2"/>
<dbReference type="AlphaFoldDB" id="A0A9W6PM60"/>
<evidence type="ECO:0000313" key="3">
    <source>
        <dbReference type="Proteomes" id="UP001165143"/>
    </source>
</evidence>
<dbReference type="Pfam" id="PF11850">
    <property type="entry name" value="DUF3370"/>
    <property type="match status" value="1"/>
</dbReference>
<dbReference type="PROSITE" id="PS51318">
    <property type="entry name" value="TAT"/>
    <property type="match status" value="1"/>
</dbReference>
<sequence length="439" mass="45041">MNHHPAPSRRTVLGLAPALLAGAAVPLAAAPAHARTGSDHLEAARKGCGCATASTASVDAGSWTVGTPSAPGPTVPRDQLFPLPGGPTGAEMFVSNNPETFTGPGWLAQCARTTANRGGSAHPLSGTFPVYLYHQNSTGGTAYLHVLVSNPNNAAVTVQASGAIWTNADKPLVQDPAQRAGTGPCYATSYDWAAGTTRTYLAATAVQPRTVVEVAKVPMTSSIVDGLLEVTASGGVYVYTAVTTDGSTATAVNYTQNDAQAAPGNIVSQTATTYGREAGVYAASRWESGTFDVTVPAAGSYLGLALNTTQRQVAALDQTVAATAALADSSQRSWGNYGMRYAVRARLTNPSAQSRTAVLTFGSNVTAATDVPGDTWNGAASVRVDGGPARIATLYVRPTVPRCEIGRYVLAPGASTLVELEFEVPGLITAGSQLLFESV</sequence>
<comment type="caution">
    <text evidence="2">The sequence shown here is derived from an EMBL/GenBank/DDBJ whole genome shotgun (WGS) entry which is preliminary data.</text>
</comment>
<evidence type="ECO:0000313" key="2">
    <source>
        <dbReference type="EMBL" id="GLW57482.1"/>
    </source>
</evidence>
<protein>
    <submittedName>
        <fullName evidence="2">Uncharacterized protein</fullName>
    </submittedName>
</protein>
<organism evidence="2 3">
    <name type="scientific">Kitasatospora phosalacinea</name>
    <dbReference type="NCBI Taxonomy" id="2065"/>
    <lineage>
        <taxon>Bacteria</taxon>
        <taxon>Bacillati</taxon>
        <taxon>Actinomycetota</taxon>
        <taxon>Actinomycetes</taxon>
        <taxon>Kitasatosporales</taxon>
        <taxon>Streptomycetaceae</taxon>
        <taxon>Kitasatospora</taxon>
    </lineage>
</organism>
<dbReference type="RefSeq" id="WP_158715212.1">
    <property type="nucleotide sequence ID" value="NZ_BSRX01000038.1"/>
</dbReference>